<dbReference type="InterPro" id="IPR002516">
    <property type="entry name" value="Glyco_trans_11"/>
</dbReference>
<keyword evidence="3" id="KW-0812">Transmembrane</keyword>
<evidence type="ECO:0000313" key="4">
    <source>
        <dbReference type="EMBL" id="KAK6731454.1"/>
    </source>
</evidence>
<evidence type="ECO:0000256" key="1">
    <source>
        <dbReference type="ARBA" id="ARBA00022676"/>
    </source>
</evidence>
<keyword evidence="5" id="KW-1185">Reference proteome</keyword>
<sequence length="371" mass="42082">MIFLAKLSVITTNAASLGKIRRNLLSQTKIFPQGGEDVKFDQPWIISRPNVIDDISYFDNSPQNYLVSNFSYSRGLGNVMFQYASLKAIADLREASLVVPFNNTLRRAFKLNATFVSDMVAAELLQRTTNATFKTTSCCSFVKIPAPSKERITAVLGYMQNPMYFMPDHERLVRTEFTFLSEVQKQAFNFMNSLTARRALQRARPLWITGKPGDEALEMEPDALSEDLFYIGVHVRRGMDIEMNERNRKHGHIAAPADYYKRAMDSAKGDRGNVVFVVCSDNIPWAKKNLPTYEQGTVFFCPGHYREVDMAILAQCDALVLSTGTFSWWSGFLNQKASKIIYYGGWPRPGSDLKKMVNTSEFFPQSWTPLS</sequence>
<keyword evidence="2 3" id="KW-0808">Transferase</keyword>
<organism evidence="4 5">
    <name type="scientific">Necator americanus</name>
    <name type="common">Human hookworm</name>
    <dbReference type="NCBI Taxonomy" id="51031"/>
    <lineage>
        <taxon>Eukaryota</taxon>
        <taxon>Metazoa</taxon>
        <taxon>Ecdysozoa</taxon>
        <taxon>Nematoda</taxon>
        <taxon>Chromadorea</taxon>
        <taxon>Rhabditida</taxon>
        <taxon>Rhabditina</taxon>
        <taxon>Rhabditomorpha</taxon>
        <taxon>Strongyloidea</taxon>
        <taxon>Ancylostomatidae</taxon>
        <taxon>Bunostominae</taxon>
        <taxon>Necator</taxon>
    </lineage>
</organism>
<dbReference type="PANTHER" id="PTHR11927:SF9">
    <property type="entry name" value="L-FUCOSYLTRANSFERASE"/>
    <property type="match status" value="1"/>
</dbReference>
<keyword evidence="3" id="KW-0333">Golgi apparatus</keyword>
<dbReference type="Gene3D" id="3.40.50.11350">
    <property type="match status" value="1"/>
</dbReference>
<dbReference type="PANTHER" id="PTHR11927">
    <property type="entry name" value="GALACTOSIDE 2-L-FUCOSYLTRANSFERASE"/>
    <property type="match status" value="1"/>
</dbReference>
<name>A0ABR1BYN5_NECAM</name>
<dbReference type="CDD" id="cd11301">
    <property type="entry name" value="Fut1_Fut2_like"/>
    <property type="match status" value="1"/>
</dbReference>
<keyword evidence="1 3" id="KW-0328">Glycosyltransferase</keyword>
<gene>
    <name evidence="4" type="primary">Necator_chrI.g3868</name>
    <name evidence="4" type="ORF">RB195_007739</name>
</gene>
<accession>A0ABR1BYN5</accession>
<protein>
    <recommendedName>
        <fullName evidence="3">L-Fucosyltransferase</fullName>
        <ecNumber evidence="3">2.4.1.-</ecNumber>
    </recommendedName>
</protein>
<keyword evidence="3" id="KW-0735">Signal-anchor</keyword>
<evidence type="ECO:0000256" key="2">
    <source>
        <dbReference type="ARBA" id="ARBA00022679"/>
    </source>
</evidence>
<keyword evidence="3" id="KW-0325">Glycoprotein</keyword>
<comment type="pathway">
    <text evidence="3">Protein modification; protein glycosylation.</text>
</comment>
<dbReference type="EC" id="2.4.1.-" evidence="3"/>
<reference evidence="4 5" key="1">
    <citation type="submission" date="2023-08" db="EMBL/GenBank/DDBJ databases">
        <title>A Necator americanus chromosomal reference genome.</title>
        <authorList>
            <person name="Ilik V."/>
            <person name="Petrzelkova K.J."/>
            <person name="Pardy F."/>
            <person name="Fuh T."/>
            <person name="Niatou-Singa F.S."/>
            <person name="Gouil Q."/>
            <person name="Baker L."/>
            <person name="Ritchie M.E."/>
            <person name="Jex A.R."/>
            <person name="Gazzola D."/>
            <person name="Li H."/>
            <person name="Toshio Fujiwara R."/>
            <person name="Zhan B."/>
            <person name="Aroian R.V."/>
            <person name="Pafco B."/>
            <person name="Schwarz E.M."/>
        </authorList>
    </citation>
    <scope>NUCLEOTIDE SEQUENCE [LARGE SCALE GENOMIC DNA]</scope>
    <source>
        <strain evidence="4 5">Aroian</strain>
        <tissue evidence="4">Whole animal</tissue>
    </source>
</reference>
<evidence type="ECO:0000313" key="5">
    <source>
        <dbReference type="Proteomes" id="UP001303046"/>
    </source>
</evidence>
<comment type="similarity">
    <text evidence="3">Belongs to the glycosyltransferase 11 family.</text>
</comment>
<dbReference type="EMBL" id="JAVFWL010000001">
    <property type="protein sequence ID" value="KAK6731454.1"/>
    <property type="molecule type" value="Genomic_DNA"/>
</dbReference>
<proteinExistence type="inferred from homology"/>
<comment type="subcellular location">
    <subcellularLocation>
        <location evidence="3">Golgi apparatus</location>
        <location evidence="3">Golgi stack membrane</location>
        <topology evidence="3">Single-pass type II membrane protein</topology>
    </subcellularLocation>
</comment>
<evidence type="ECO:0000256" key="3">
    <source>
        <dbReference type="RuleBase" id="RU363129"/>
    </source>
</evidence>
<dbReference type="Proteomes" id="UP001303046">
    <property type="component" value="Unassembled WGS sequence"/>
</dbReference>
<comment type="caution">
    <text evidence="4">The sequence shown here is derived from an EMBL/GenBank/DDBJ whole genome shotgun (WGS) entry which is preliminary data.</text>
</comment>
<dbReference type="Pfam" id="PF01531">
    <property type="entry name" value="Glyco_transf_11"/>
    <property type="match status" value="1"/>
</dbReference>